<gene>
    <name evidence="1" type="primary">AUGUSTUS-3.0.2_32173</name>
    <name evidence="1" type="ORF">TcasGA2_TC032173</name>
</gene>
<reference evidence="1 2" key="2">
    <citation type="journal article" date="2010" name="Nucleic Acids Res.">
        <title>BeetleBase in 2010: revisions to provide comprehensive genomic information for Tribolium castaneum.</title>
        <authorList>
            <person name="Kim H.S."/>
            <person name="Murphy T."/>
            <person name="Xia J."/>
            <person name="Caragea D."/>
            <person name="Park Y."/>
            <person name="Beeman R.W."/>
            <person name="Lorenzen M.D."/>
            <person name="Butcher S."/>
            <person name="Manak J.R."/>
            <person name="Brown S.J."/>
        </authorList>
    </citation>
    <scope>GENOME REANNOTATION</scope>
    <source>
        <strain evidence="1 2">Georgia GA2</strain>
    </source>
</reference>
<protein>
    <submittedName>
        <fullName evidence="1">Uncharacterized protein</fullName>
    </submittedName>
</protein>
<dbReference type="Proteomes" id="UP000007266">
    <property type="component" value="Linkage group 2"/>
</dbReference>
<keyword evidence="2" id="KW-1185">Reference proteome</keyword>
<name>A0A139WMT0_TRICA</name>
<reference evidence="1 2" key="1">
    <citation type="journal article" date="2008" name="Nature">
        <title>The genome of the model beetle and pest Tribolium castaneum.</title>
        <authorList>
            <consortium name="Tribolium Genome Sequencing Consortium"/>
            <person name="Richards S."/>
            <person name="Gibbs R.A."/>
            <person name="Weinstock G.M."/>
            <person name="Brown S.J."/>
            <person name="Denell R."/>
            <person name="Beeman R.W."/>
            <person name="Gibbs R."/>
            <person name="Beeman R.W."/>
            <person name="Brown S.J."/>
            <person name="Bucher G."/>
            <person name="Friedrich M."/>
            <person name="Grimmelikhuijzen C.J."/>
            <person name="Klingler M."/>
            <person name="Lorenzen M."/>
            <person name="Richards S."/>
            <person name="Roth S."/>
            <person name="Schroder R."/>
            <person name="Tautz D."/>
            <person name="Zdobnov E.M."/>
            <person name="Muzny D."/>
            <person name="Gibbs R.A."/>
            <person name="Weinstock G.M."/>
            <person name="Attaway T."/>
            <person name="Bell S."/>
            <person name="Buhay C.J."/>
            <person name="Chandrabose M.N."/>
            <person name="Chavez D."/>
            <person name="Clerk-Blankenburg K.P."/>
            <person name="Cree A."/>
            <person name="Dao M."/>
            <person name="Davis C."/>
            <person name="Chacko J."/>
            <person name="Dinh H."/>
            <person name="Dugan-Rocha S."/>
            <person name="Fowler G."/>
            <person name="Garner T.T."/>
            <person name="Garnes J."/>
            <person name="Gnirke A."/>
            <person name="Hawes A."/>
            <person name="Hernandez J."/>
            <person name="Hines S."/>
            <person name="Holder M."/>
            <person name="Hume J."/>
            <person name="Jhangiani S.N."/>
            <person name="Joshi V."/>
            <person name="Khan Z.M."/>
            <person name="Jackson L."/>
            <person name="Kovar C."/>
            <person name="Kowis A."/>
            <person name="Lee S."/>
            <person name="Lewis L.R."/>
            <person name="Margolis J."/>
            <person name="Morgan M."/>
            <person name="Nazareth L.V."/>
            <person name="Nguyen N."/>
            <person name="Okwuonu G."/>
            <person name="Parker D."/>
            <person name="Richards S."/>
            <person name="Ruiz S.J."/>
            <person name="Santibanez J."/>
            <person name="Savard J."/>
            <person name="Scherer S.E."/>
            <person name="Schneider B."/>
            <person name="Sodergren E."/>
            <person name="Tautz D."/>
            <person name="Vattahil S."/>
            <person name="Villasana D."/>
            <person name="White C.S."/>
            <person name="Wright R."/>
            <person name="Park Y."/>
            <person name="Beeman R.W."/>
            <person name="Lord J."/>
            <person name="Oppert B."/>
            <person name="Lorenzen M."/>
            <person name="Brown S."/>
            <person name="Wang L."/>
            <person name="Savard J."/>
            <person name="Tautz D."/>
            <person name="Richards S."/>
            <person name="Weinstock G."/>
            <person name="Gibbs R.A."/>
            <person name="Liu Y."/>
            <person name="Worley K."/>
            <person name="Weinstock G."/>
            <person name="Elsik C.G."/>
            <person name="Reese J.T."/>
            <person name="Elhaik E."/>
            <person name="Landan G."/>
            <person name="Graur D."/>
            <person name="Arensburger P."/>
            <person name="Atkinson P."/>
            <person name="Beeman R.W."/>
            <person name="Beidler J."/>
            <person name="Brown S.J."/>
            <person name="Demuth J.P."/>
            <person name="Drury D.W."/>
            <person name="Du Y.Z."/>
            <person name="Fujiwara H."/>
            <person name="Lorenzen M."/>
            <person name="Maselli V."/>
            <person name="Osanai M."/>
            <person name="Park Y."/>
            <person name="Robertson H.M."/>
            <person name="Tu Z."/>
            <person name="Wang J.J."/>
            <person name="Wang S."/>
            <person name="Richards S."/>
            <person name="Song H."/>
            <person name="Zhang L."/>
            <person name="Sodergren E."/>
            <person name="Werner D."/>
            <person name="Stanke M."/>
            <person name="Morgenstern B."/>
            <person name="Solovyev V."/>
            <person name="Kosarev P."/>
            <person name="Brown G."/>
            <person name="Chen H.C."/>
            <person name="Ermolaeva O."/>
            <person name="Hlavina W."/>
            <person name="Kapustin Y."/>
            <person name="Kiryutin B."/>
            <person name="Kitts P."/>
            <person name="Maglott D."/>
            <person name="Pruitt K."/>
            <person name="Sapojnikov V."/>
            <person name="Souvorov A."/>
            <person name="Mackey A.J."/>
            <person name="Waterhouse R.M."/>
            <person name="Wyder S."/>
            <person name="Zdobnov E.M."/>
            <person name="Zdobnov E.M."/>
            <person name="Wyder S."/>
            <person name="Kriventseva E.V."/>
            <person name="Kadowaki T."/>
            <person name="Bork P."/>
            <person name="Aranda M."/>
            <person name="Bao R."/>
            <person name="Beermann A."/>
            <person name="Berns N."/>
            <person name="Bolognesi R."/>
            <person name="Bonneton F."/>
            <person name="Bopp D."/>
            <person name="Brown S.J."/>
            <person name="Bucher G."/>
            <person name="Butts T."/>
            <person name="Chaumot A."/>
            <person name="Denell R.E."/>
            <person name="Ferrier D.E."/>
            <person name="Friedrich M."/>
            <person name="Gordon C.M."/>
            <person name="Jindra M."/>
            <person name="Klingler M."/>
            <person name="Lan Q."/>
            <person name="Lattorff H.M."/>
            <person name="Laudet V."/>
            <person name="von Levetsow C."/>
            <person name="Liu Z."/>
            <person name="Lutz R."/>
            <person name="Lynch J.A."/>
            <person name="da Fonseca R.N."/>
            <person name="Posnien N."/>
            <person name="Reuter R."/>
            <person name="Roth S."/>
            <person name="Savard J."/>
            <person name="Schinko J.B."/>
            <person name="Schmitt C."/>
            <person name="Schoppmeier M."/>
            <person name="Schroder R."/>
            <person name="Shippy T.D."/>
            <person name="Simonnet F."/>
            <person name="Marques-Souza H."/>
            <person name="Tautz D."/>
            <person name="Tomoyasu Y."/>
            <person name="Trauner J."/>
            <person name="Van der Zee M."/>
            <person name="Vervoort M."/>
            <person name="Wittkopp N."/>
            <person name="Wimmer E.A."/>
            <person name="Yang X."/>
            <person name="Jones A.K."/>
            <person name="Sattelle D.B."/>
            <person name="Ebert P.R."/>
            <person name="Nelson D."/>
            <person name="Scott J.G."/>
            <person name="Beeman R.W."/>
            <person name="Muthukrishnan S."/>
            <person name="Kramer K.J."/>
            <person name="Arakane Y."/>
            <person name="Beeman R.W."/>
            <person name="Zhu Q."/>
            <person name="Hogenkamp D."/>
            <person name="Dixit R."/>
            <person name="Oppert B."/>
            <person name="Jiang H."/>
            <person name="Zou Z."/>
            <person name="Marshall J."/>
            <person name="Elpidina E."/>
            <person name="Vinokurov K."/>
            <person name="Oppert C."/>
            <person name="Zou Z."/>
            <person name="Evans J."/>
            <person name="Lu Z."/>
            <person name="Zhao P."/>
            <person name="Sumathipala N."/>
            <person name="Altincicek B."/>
            <person name="Vilcinskas A."/>
            <person name="Williams M."/>
            <person name="Hultmark D."/>
            <person name="Hetru C."/>
            <person name="Jiang H."/>
            <person name="Grimmelikhuijzen C.J."/>
            <person name="Hauser F."/>
            <person name="Cazzamali G."/>
            <person name="Williamson M."/>
            <person name="Park Y."/>
            <person name="Li B."/>
            <person name="Tanaka Y."/>
            <person name="Predel R."/>
            <person name="Neupert S."/>
            <person name="Schachtner J."/>
            <person name="Verleyen P."/>
            <person name="Raible F."/>
            <person name="Bork P."/>
            <person name="Friedrich M."/>
            <person name="Walden K.K."/>
            <person name="Robertson H.M."/>
            <person name="Angeli S."/>
            <person name="Foret S."/>
            <person name="Bucher G."/>
            <person name="Schuetz S."/>
            <person name="Maleszka R."/>
            <person name="Wimmer E.A."/>
            <person name="Beeman R.W."/>
            <person name="Lorenzen M."/>
            <person name="Tomoyasu Y."/>
            <person name="Miller S.C."/>
            <person name="Grossmann D."/>
            <person name="Bucher G."/>
        </authorList>
    </citation>
    <scope>NUCLEOTIDE SEQUENCE [LARGE SCALE GENOMIC DNA]</scope>
    <source>
        <strain evidence="1 2">Georgia GA2</strain>
    </source>
</reference>
<sequence length="37" mass="4481">MARILQNATRLKSSYRIYPTRNKILLCVYHLEQVLKF</sequence>
<evidence type="ECO:0000313" key="2">
    <source>
        <dbReference type="Proteomes" id="UP000007266"/>
    </source>
</evidence>
<proteinExistence type="predicted"/>
<evidence type="ECO:0000313" key="1">
    <source>
        <dbReference type="EMBL" id="KYB29280.1"/>
    </source>
</evidence>
<dbReference type="EMBL" id="KQ971312">
    <property type="protein sequence ID" value="KYB29280.1"/>
    <property type="molecule type" value="Genomic_DNA"/>
</dbReference>
<accession>A0A139WMT0</accession>
<dbReference type="AlphaFoldDB" id="A0A139WMT0"/>
<organism evidence="1 2">
    <name type="scientific">Tribolium castaneum</name>
    <name type="common">Red flour beetle</name>
    <dbReference type="NCBI Taxonomy" id="7070"/>
    <lineage>
        <taxon>Eukaryota</taxon>
        <taxon>Metazoa</taxon>
        <taxon>Ecdysozoa</taxon>
        <taxon>Arthropoda</taxon>
        <taxon>Hexapoda</taxon>
        <taxon>Insecta</taxon>
        <taxon>Pterygota</taxon>
        <taxon>Neoptera</taxon>
        <taxon>Endopterygota</taxon>
        <taxon>Coleoptera</taxon>
        <taxon>Polyphaga</taxon>
        <taxon>Cucujiformia</taxon>
        <taxon>Tenebrionidae</taxon>
        <taxon>Tenebrionidae incertae sedis</taxon>
        <taxon>Tribolium</taxon>
    </lineage>
</organism>
<dbReference type="InParanoid" id="A0A139WMT0"/>